<dbReference type="EMBL" id="OK499972">
    <property type="protein sequence ID" value="UGO46127.1"/>
    <property type="molecule type" value="Genomic_DNA"/>
</dbReference>
<gene>
    <name evidence="1" type="ORF">CHEWBECCA_44</name>
</gene>
<keyword evidence="2" id="KW-1185">Reference proteome</keyword>
<dbReference type="Proteomes" id="UP000827751">
    <property type="component" value="Segment"/>
</dbReference>
<name>A0AAE9CAU7_9CAUD</name>
<evidence type="ECO:0008006" key="3">
    <source>
        <dbReference type="Google" id="ProtNLM"/>
    </source>
</evidence>
<protein>
    <recommendedName>
        <fullName evidence="3">Lipoprotein</fullName>
    </recommendedName>
</protein>
<proteinExistence type="predicted"/>
<dbReference type="PROSITE" id="PS51257">
    <property type="entry name" value="PROKAR_LIPOPROTEIN"/>
    <property type="match status" value="1"/>
</dbReference>
<dbReference type="InterPro" id="IPR058243">
    <property type="entry name" value="Phage_VG64"/>
</dbReference>
<accession>A0AAE9CAU7</accession>
<sequence length="147" mass="16746">MIYYYQREDDIMKKMKKAILTGLMVMGFGATLVGCTTEADTVSENLSKSADSFEVQRRVVFFNGITDKYLLTIEGLCALDADDNKKITVTCKTGEDKYKKHYLGLSDNVSYFIEQTDAKHESAYHYKVLFRPEEILPDIDLQTSKGK</sequence>
<organism evidence="1 2">
    <name type="scientific">Bacillus phage vB_BanS_Chewbecca</name>
    <dbReference type="NCBI Taxonomy" id="2894786"/>
    <lineage>
        <taxon>Viruses</taxon>
        <taxon>Duplodnaviria</taxon>
        <taxon>Heunggongvirae</taxon>
        <taxon>Uroviricota</taxon>
        <taxon>Caudoviricetes</taxon>
        <taxon>Joanripponvirinae</taxon>
        <taxon>Tsamsavirus</taxon>
        <taxon>Tsamsavirus chewbecca</taxon>
    </lineage>
</organism>
<evidence type="ECO:0000313" key="1">
    <source>
        <dbReference type="EMBL" id="UGO46127.1"/>
    </source>
</evidence>
<reference evidence="1 2" key="1">
    <citation type="submission" date="2021-10" db="EMBL/GenBank/DDBJ databases">
        <authorList>
            <person name="Lavering E.D."/>
            <person name="James R."/>
            <person name="Fairhom J.D."/>
            <person name="Ogilvie B.H."/>
            <person name="Thurgood T.L."/>
            <person name="Robison R.A."/>
            <person name="Grose J.H."/>
        </authorList>
    </citation>
    <scope>NUCLEOTIDE SEQUENCE [LARGE SCALE GENOMIC DNA]</scope>
</reference>
<dbReference type="Pfam" id="PF25682">
    <property type="entry name" value="Phage_VG64"/>
    <property type="match status" value="1"/>
</dbReference>
<evidence type="ECO:0000313" key="2">
    <source>
        <dbReference type="Proteomes" id="UP000827751"/>
    </source>
</evidence>